<dbReference type="InterPro" id="IPR018357">
    <property type="entry name" value="Hexapep_transf_CS"/>
</dbReference>
<keyword evidence="3" id="KW-0677">Repeat</keyword>
<sequence length="209" mass="21364">MKSLAILGASGHGKVLADIALLNGYECIQFFDDRYPELKKIGCWAVLGNTSNLLSCCADYSSVIIGIGHNSTRLRKQIELEKVGAHLATLVHPTAVISTFSTIQPGSAVMAGAVVNAFATVGKAAIVNTAATVDHDCQLGDAIHISPGAHLAGSVNVGDCTWIGIGACVIQCLTLGANVVVGAGSTVINSVCNDTTVVGSPAKPISHTL</sequence>
<evidence type="ECO:0000256" key="2">
    <source>
        <dbReference type="ARBA" id="ARBA00022679"/>
    </source>
</evidence>
<evidence type="ECO:0000259" key="4">
    <source>
        <dbReference type="Pfam" id="PF17836"/>
    </source>
</evidence>
<dbReference type="CDD" id="cd03360">
    <property type="entry name" value="LbH_AT_putative"/>
    <property type="match status" value="1"/>
</dbReference>
<keyword evidence="6" id="KW-1185">Reference proteome</keyword>
<comment type="similarity">
    <text evidence="1">Belongs to the transferase hexapeptide repeat family.</text>
</comment>
<dbReference type="Gene3D" id="2.160.10.10">
    <property type="entry name" value="Hexapeptide repeat proteins"/>
    <property type="match status" value="1"/>
</dbReference>
<comment type="caution">
    <text evidence="5">The sequence shown here is derived from an EMBL/GenBank/DDBJ whole genome shotgun (WGS) entry which is preliminary data.</text>
</comment>
<keyword evidence="2" id="KW-0808">Transferase</keyword>
<dbReference type="PANTHER" id="PTHR43300">
    <property type="entry name" value="ACETYLTRANSFERASE"/>
    <property type="match status" value="1"/>
</dbReference>
<gene>
    <name evidence="5" type="ORF">L2689_10465</name>
</gene>
<dbReference type="Gene3D" id="3.40.50.20">
    <property type="match status" value="1"/>
</dbReference>
<name>A0ABT0L1T5_9GAMM</name>
<organism evidence="5 6">
    <name type="scientific">Shewanella aestuarii</name>
    <dbReference type="NCBI Taxonomy" id="1028752"/>
    <lineage>
        <taxon>Bacteria</taxon>
        <taxon>Pseudomonadati</taxon>
        <taxon>Pseudomonadota</taxon>
        <taxon>Gammaproteobacteria</taxon>
        <taxon>Alteromonadales</taxon>
        <taxon>Shewanellaceae</taxon>
        <taxon>Shewanella</taxon>
    </lineage>
</organism>
<dbReference type="PROSITE" id="PS00101">
    <property type="entry name" value="HEXAPEP_TRANSFERASES"/>
    <property type="match status" value="1"/>
</dbReference>
<reference evidence="5 6" key="1">
    <citation type="submission" date="2022-01" db="EMBL/GenBank/DDBJ databases">
        <title>Whole genome-based taxonomy of the Shewanellaceae.</title>
        <authorList>
            <person name="Martin-Rodriguez A.J."/>
        </authorList>
    </citation>
    <scope>NUCLEOTIDE SEQUENCE [LARGE SCALE GENOMIC DNA]</scope>
    <source>
        <strain evidence="5 6">JCM 17801</strain>
    </source>
</reference>
<dbReference type="NCBIfam" id="TIGR03570">
    <property type="entry name" value="NeuD_NnaD"/>
    <property type="match status" value="1"/>
</dbReference>
<dbReference type="RefSeq" id="WP_188841012.1">
    <property type="nucleotide sequence ID" value="NZ_BMOT01000005.1"/>
</dbReference>
<evidence type="ECO:0000313" key="6">
    <source>
        <dbReference type="Proteomes" id="UP001203212"/>
    </source>
</evidence>
<protein>
    <submittedName>
        <fullName evidence="5">Acetyltransferase</fullName>
    </submittedName>
</protein>
<evidence type="ECO:0000256" key="1">
    <source>
        <dbReference type="ARBA" id="ARBA00007274"/>
    </source>
</evidence>
<feature type="domain" description="PglD N-terminal" evidence="4">
    <location>
        <begin position="4"/>
        <end position="75"/>
    </location>
</feature>
<evidence type="ECO:0000256" key="3">
    <source>
        <dbReference type="ARBA" id="ARBA00022737"/>
    </source>
</evidence>
<proteinExistence type="inferred from homology"/>
<dbReference type="Pfam" id="PF17836">
    <property type="entry name" value="PglD_N"/>
    <property type="match status" value="1"/>
</dbReference>
<dbReference type="Proteomes" id="UP001203212">
    <property type="component" value="Unassembled WGS sequence"/>
</dbReference>
<dbReference type="InterPro" id="IPR011004">
    <property type="entry name" value="Trimer_LpxA-like_sf"/>
</dbReference>
<dbReference type="SUPFAM" id="SSF51161">
    <property type="entry name" value="Trimeric LpxA-like enzymes"/>
    <property type="match status" value="1"/>
</dbReference>
<accession>A0ABT0L1T5</accession>
<dbReference type="InterPro" id="IPR041561">
    <property type="entry name" value="PglD_N"/>
</dbReference>
<dbReference type="PANTHER" id="PTHR43300:SF7">
    <property type="entry name" value="UDP-N-ACETYLBACILLOSAMINE N-ACETYLTRANSFERASE"/>
    <property type="match status" value="1"/>
</dbReference>
<dbReference type="EMBL" id="JAKILK010000005">
    <property type="protein sequence ID" value="MCL1117662.1"/>
    <property type="molecule type" value="Genomic_DNA"/>
</dbReference>
<dbReference type="InterPro" id="IPR020019">
    <property type="entry name" value="AcTrfase_PglD-like"/>
</dbReference>
<dbReference type="InterPro" id="IPR050179">
    <property type="entry name" value="Trans_hexapeptide_repeat"/>
</dbReference>
<evidence type="ECO:0000313" key="5">
    <source>
        <dbReference type="EMBL" id="MCL1117662.1"/>
    </source>
</evidence>